<sequence>MPTPAPARLLLTRHAQTPWNREYRYNSRTDVDVGDDAADQLAPLAARLRGEGVERILTSTLVRARSTARILQEQGVAPGVVPEARAELVELDFGGFEGITRDELRGPVHGAAFAAWLTGEDGEPAAPGGETWASAAVRARAVLDDVAADPRTTLVVAHGYLLRVLYLTALGRSPALTRSLVWANGQLIGLERDHDGGWREAAQDGPRDGTPDARG</sequence>
<dbReference type="SUPFAM" id="SSF53254">
    <property type="entry name" value="Phosphoglycerate mutase-like"/>
    <property type="match status" value="1"/>
</dbReference>
<dbReference type="Proteomes" id="UP000239241">
    <property type="component" value="Unassembled WGS sequence"/>
</dbReference>
<name>A0A2S5VUS6_9MICO</name>
<feature type="active site" description="Proton donor/acceptor" evidence="1">
    <location>
        <position position="90"/>
    </location>
</feature>
<dbReference type="InterPro" id="IPR013078">
    <property type="entry name" value="His_Pase_superF_clade-1"/>
</dbReference>
<evidence type="ECO:0000313" key="5">
    <source>
        <dbReference type="Proteomes" id="UP000239241"/>
    </source>
</evidence>
<dbReference type="GO" id="GO:0005737">
    <property type="term" value="C:cytoplasm"/>
    <property type="evidence" value="ECO:0007669"/>
    <property type="project" value="TreeGrafter"/>
</dbReference>
<organism evidence="4 5">
    <name type="scientific">Clavibacter michiganensis</name>
    <dbReference type="NCBI Taxonomy" id="28447"/>
    <lineage>
        <taxon>Bacteria</taxon>
        <taxon>Bacillati</taxon>
        <taxon>Actinomycetota</taxon>
        <taxon>Actinomycetes</taxon>
        <taxon>Micrococcales</taxon>
        <taxon>Microbacteriaceae</taxon>
        <taxon>Clavibacter</taxon>
    </lineage>
</organism>
<dbReference type="PANTHER" id="PTHR48100">
    <property type="entry name" value="BROAD-SPECIFICITY PHOSPHATASE YOR283W-RELATED"/>
    <property type="match status" value="1"/>
</dbReference>
<dbReference type="InterPro" id="IPR029033">
    <property type="entry name" value="His_PPase_superfam"/>
</dbReference>
<dbReference type="SMART" id="SM00855">
    <property type="entry name" value="PGAM"/>
    <property type="match status" value="1"/>
</dbReference>
<dbReference type="PANTHER" id="PTHR48100:SF1">
    <property type="entry name" value="HISTIDINE PHOSPHATASE FAMILY PROTEIN-RELATED"/>
    <property type="match status" value="1"/>
</dbReference>
<evidence type="ECO:0000313" key="4">
    <source>
        <dbReference type="EMBL" id="PPF68062.1"/>
    </source>
</evidence>
<evidence type="ECO:0000256" key="3">
    <source>
        <dbReference type="SAM" id="MobiDB-lite"/>
    </source>
</evidence>
<feature type="binding site" evidence="2">
    <location>
        <begin position="13"/>
        <end position="20"/>
    </location>
    <ligand>
        <name>substrate</name>
    </ligand>
</feature>
<dbReference type="Gene3D" id="3.40.50.1240">
    <property type="entry name" value="Phosphoglycerate mutase-like"/>
    <property type="match status" value="1"/>
</dbReference>
<evidence type="ECO:0000256" key="2">
    <source>
        <dbReference type="PIRSR" id="PIRSR613078-2"/>
    </source>
</evidence>
<dbReference type="CDD" id="cd07067">
    <property type="entry name" value="HP_PGM_like"/>
    <property type="match status" value="1"/>
</dbReference>
<feature type="active site" description="Tele-phosphohistidine intermediate" evidence="1">
    <location>
        <position position="14"/>
    </location>
</feature>
<accession>A0A2S5VUS6</accession>
<comment type="caution">
    <text evidence="4">The sequence shown here is derived from an EMBL/GenBank/DDBJ whole genome shotgun (WGS) entry which is preliminary data.</text>
</comment>
<feature type="binding site" evidence="2">
    <location>
        <position position="63"/>
    </location>
    <ligand>
        <name>substrate</name>
    </ligand>
</feature>
<dbReference type="EMBL" id="PSXY01000010">
    <property type="protein sequence ID" value="PPF68062.1"/>
    <property type="molecule type" value="Genomic_DNA"/>
</dbReference>
<proteinExistence type="predicted"/>
<protein>
    <submittedName>
        <fullName evidence="4">Histidine phosphatase family protein</fullName>
    </submittedName>
</protein>
<dbReference type="InterPro" id="IPR050275">
    <property type="entry name" value="PGM_Phosphatase"/>
</dbReference>
<evidence type="ECO:0000256" key="1">
    <source>
        <dbReference type="PIRSR" id="PIRSR613078-1"/>
    </source>
</evidence>
<gene>
    <name evidence="4" type="ORF">C5E16_07850</name>
</gene>
<dbReference type="Pfam" id="PF00300">
    <property type="entry name" value="His_Phos_1"/>
    <property type="match status" value="1"/>
</dbReference>
<feature type="region of interest" description="Disordered" evidence="3">
    <location>
        <begin position="194"/>
        <end position="215"/>
    </location>
</feature>
<dbReference type="RefSeq" id="WP_104290200.1">
    <property type="nucleotide sequence ID" value="NZ_PSXY01000010.1"/>
</dbReference>
<dbReference type="GO" id="GO:0016791">
    <property type="term" value="F:phosphatase activity"/>
    <property type="evidence" value="ECO:0007669"/>
    <property type="project" value="TreeGrafter"/>
</dbReference>
<dbReference type="AlphaFoldDB" id="A0A2S5VUS6"/>
<reference evidence="4 5" key="1">
    <citation type="submission" date="2018-02" db="EMBL/GenBank/DDBJ databases">
        <title>Bacteriophage NCPPB3778 and a type I-E CRISPR drive the evolution of the US Biological Select Agent, Rathayibacter toxicus.</title>
        <authorList>
            <person name="Davis E.W.II."/>
            <person name="Tabima J.F."/>
            <person name="Weisberg A.J."/>
            <person name="Lopes L.D."/>
            <person name="Wiseman M.S."/>
            <person name="Wiseman M.S."/>
            <person name="Pupko T."/>
            <person name="Belcher M.S."/>
            <person name="Sechler A.J."/>
            <person name="Tancos M.A."/>
            <person name="Schroeder B.K."/>
            <person name="Murray T.D."/>
            <person name="Luster D.G."/>
            <person name="Schneider W.L."/>
            <person name="Rogers E."/>
            <person name="Andreote F.D."/>
            <person name="Grunwald N.J."/>
            <person name="Putnam M.L."/>
            <person name="Chang J.H."/>
        </authorList>
    </citation>
    <scope>NUCLEOTIDE SEQUENCE [LARGE SCALE GENOMIC DNA]</scope>
    <source>
        <strain evidence="4 5">AY1B3</strain>
    </source>
</reference>